<sequence length="423" mass="46890">MPHLHELPHLPNIAFPPREYFILTNAGKPVFTSRTHVEDSSDDLTSAMGLMQALISVFADDGDKIRCINAGRTRISFLLRSPLYYVCVSSWREPESVIRVHLDYLHQQILSVVTASQLRKIFERRNNFDLRRLLDGTDGILHLLLSRLEQDVGLTTGSLGAVRLDHSVRSKAGDLLVPPKDLRDVLYVLLLLAPCLVKQSIHPSDLHVLLNTLSAPSLSSNSAPSSSSWLPICLPKYNSDGFLHVYVTFFGGKSEAIVDPSAALPPTPISGSDGSSSNTSLRSTGLLNALITASGRHGYSTNDLGVPGLRHFLYKSRSHVQITMPVWEEPYEIPDERKRLITLYQCVHDALHARSGQAQGPLKLHFLRTEKEIVMGWVTQPFELIVTLLPHLPKSAVVGAANAVAKWVKKEEGRLFIRDAPVF</sequence>
<dbReference type="GO" id="GO:0000329">
    <property type="term" value="C:fungal-type vacuole membrane"/>
    <property type="evidence" value="ECO:0007669"/>
    <property type="project" value="TreeGrafter"/>
</dbReference>
<gene>
    <name evidence="7" type="ORF">BS47DRAFT_1370687</name>
</gene>
<keyword evidence="3" id="KW-0813">Transport</keyword>
<comment type="similarity">
    <text evidence="3">Belongs to the MON1/SAND family.</text>
</comment>
<evidence type="ECO:0000259" key="4">
    <source>
        <dbReference type="Pfam" id="PF19036"/>
    </source>
</evidence>
<evidence type="ECO:0000256" key="3">
    <source>
        <dbReference type="RuleBase" id="RU367048"/>
    </source>
</evidence>
<feature type="domain" description="FUZ/MON1/HPS1 second Longin" evidence="5">
    <location>
        <begin position="198"/>
        <end position="252"/>
    </location>
</feature>
<comment type="function">
    <text evidence="3">Required for multiple vacuole delivery pathways including the cytoplasm to vacuole transport (Cvt), autophagy, pexophagy and endocytosis.</text>
</comment>
<keyword evidence="3" id="KW-0472">Membrane</keyword>
<keyword evidence="3" id="KW-0653">Protein transport</keyword>
<dbReference type="GO" id="GO:0006623">
    <property type="term" value="P:protein targeting to vacuole"/>
    <property type="evidence" value="ECO:0007669"/>
    <property type="project" value="UniProtKB-UniRule"/>
</dbReference>
<protein>
    <recommendedName>
        <fullName evidence="2 3">Vacuolar fusion protein MON1</fullName>
    </recommendedName>
</protein>
<dbReference type="EMBL" id="MU128916">
    <property type="protein sequence ID" value="KAF9519709.1"/>
    <property type="molecule type" value="Genomic_DNA"/>
</dbReference>
<organism evidence="7 8">
    <name type="scientific">Hydnum rufescens UP504</name>
    <dbReference type="NCBI Taxonomy" id="1448309"/>
    <lineage>
        <taxon>Eukaryota</taxon>
        <taxon>Fungi</taxon>
        <taxon>Dikarya</taxon>
        <taxon>Basidiomycota</taxon>
        <taxon>Agaricomycotina</taxon>
        <taxon>Agaricomycetes</taxon>
        <taxon>Cantharellales</taxon>
        <taxon>Hydnaceae</taxon>
        <taxon>Hydnum</taxon>
    </lineage>
</organism>
<dbReference type="InterPro" id="IPR043970">
    <property type="entry name" value="FUZ/MON1/HPS1_longin_3"/>
</dbReference>
<dbReference type="Pfam" id="PF19038">
    <property type="entry name" value="Fuz_longin_3"/>
    <property type="match status" value="1"/>
</dbReference>
<dbReference type="GO" id="GO:0032585">
    <property type="term" value="C:multivesicular body membrane"/>
    <property type="evidence" value="ECO:0007669"/>
    <property type="project" value="UniProtKB-SubCell"/>
</dbReference>
<evidence type="ECO:0000256" key="1">
    <source>
        <dbReference type="ARBA" id="ARBA00004380"/>
    </source>
</evidence>
<comment type="caution">
    <text evidence="7">The sequence shown here is derived from an EMBL/GenBank/DDBJ whole genome shotgun (WGS) entry which is preliminary data.</text>
</comment>
<dbReference type="GO" id="GO:0006914">
    <property type="term" value="P:autophagy"/>
    <property type="evidence" value="ECO:0007669"/>
    <property type="project" value="UniProtKB-UniRule"/>
</dbReference>
<evidence type="ECO:0000313" key="8">
    <source>
        <dbReference type="Proteomes" id="UP000886523"/>
    </source>
</evidence>
<dbReference type="InterPro" id="IPR043972">
    <property type="entry name" value="FUZ/MON1/HPS1_longin_1"/>
</dbReference>
<dbReference type="Pfam" id="PF19036">
    <property type="entry name" value="Fuz_longin_1"/>
    <property type="match status" value="1"/>
</dbReference>
<reference evidence="7" key="1">
    <citation type="journal article" date="2020" name="Nat. Commun.">
        <title>Large-scale genome sequencing of mycorrhizal fungi provides insights into the early evolution of symbiotic traits.</title>
        <authorList>
            <person name="Miyauchi S."/>
            <person name="Kiss E."/>
            <person name="Kuo A."/>
            <person name="Drula E."/>
            <person name="Kohler A."/>
            <person name="Sanchez-Garcia M."/>
            <person name="Morin E."/>
            <person name="Andreopoulos B."/>
            <person name="Barry K.W."/>
            <person name="Bonito G."/>
            <person name="Buee M."/>
            <person name="Carver A."/>
            <person name="Chen C."/>
            <person name="Cichocki N."/>
            <person name="Clum A."/>
            <person name="Culley D."/>
            <person name="Crous P.W."/>
            <person name="Fauchery L."/>
            <person name="Girlanda M."/>
            <person name="Hayes R.D."/>
            <person name="Keri Z."/>
            <person name="LaButti K."/>
            <person name="Lipzen A."/>
            <person name="Lombard V."/>
            <person name="Magnuson J."/>
            <person name="Maillard F."/>
            <person name="Murat C."/>
            <person name="Nolan M."/>
            <person name="Ohm R.A."/>
            <person name="Pangilinan J."/>
            <person name="Pereira M.F."/>
            <person name="Perotto S."/>
            <person name="Peter M."/>
            <person name="Pfister S."/>
            <person name="Riley R."/>
            <person name="Sitrit Y."/>
            <person name="Stielow J.B."/>
            <person name="Szollosi G."/>
            <person name="Zifcakova L."/>
            <person name="Stursova M."/>
            <person name="Spatafora J.W."/>
            <person name="Tedersoo L."/>
            <person name="Vaario L.M."/>
            <person name="Yamada A."/>
            <person name="Yan M."/>
            <person name="Wang P."/>
            <person name="Xu J."/>
            <person name="Bruns T."/>
            <person name="Baldrian P."/>
            <person name="Vilgalys R."/>
            <person name="Dunand C."/>
            <person name="Henrissat B."/>
            <person name="Grigoriev I.V."/>
            <person name="Hibbett D."/>
            <person name="Nagy L.G."/>
            <person name="Martin F.M."/>
        </authorList>
    </citation>
    <scope>NUCLEOTIDE SEQUENCE</scope>
    <source>
        <strain evidence="7">UP504</strain>
    </source>
</reference>
<dbReference type="InterPro" id="IPR043971">
    <property type="entry name" value="FUZ/MON1/HPS1_longin_2"/>
</dbReference>
<feature type="domain" description="FUZ/MON1/HPS1 third Longin" evidence="6">
    <location>
        <begin position="308"/>
        <end position="412"/>
    </location>
</feature>
<dbReference type="GO" id="GO:0035658">
    <property type="term" value="C:Mon1-Ccz1 complex"/>
    <property type="evidence" value="ECO:0007669"/>
    <property type="project" value="TreeGrafter"/>
</dbReference>
<name>A0A9P6B8I0_9AGAM</name>
<comment type="subcellular location">
    <subcellularLocation>
        <location evidence="3">Endosome</location>
        <location evidence="3">Multivesicular body membrane</location>
        <topology evidence="3">Peripheral membrane protein</topology>
    </subcellularLocation>
    <subcellularLocation>
        <location evidence="1 3">Prevacuolar compartment membrane</location>
        <topology evidence="1 3">Peripheral membrane protein</topology>
    </subcellularLocation>
    <subcellularLocation>
        <location evidence="3">Vacuole membrane</location>
        <topology evidence="3">Peripheral membrane protein</topology>
    </subcellularLocation>
</comment>
<dbReference type="InterPro" id="IPR004353">
    <property type="entry name" value="Mon1"/>
</dbReference>
<dbReference type="Pfam" id="PF19037">
    <property type="entry name" value="Fuz_longin_2"/>
    <property type="match status" value="1"/>
</dbReference>
<keyword evidence="3" id="KW-0926">Vacuole</keyword>
<evidence type="ECO:0000259" key="5">
    <source>
        <dbReference type="Pfam" id="PF19037"/>
    </source>
</evidence>
<evidence type="ECO:0000313" key="7">
    <source>
        <dbReference type="EMBL" id="KAF9519709.1"/>
    </source>
</evidence>
<evidence type="ECO:0000259" key="6">
    <source>
        <dbReference type="Pfam" id="PF19038"/>
    </source>
</evidence>
<evidence type="ECO:0000256" key="2">
    <source>
        <dbReference type="ARBA" id="ARBA00018132"/>
    </source>
</evidence>
<keyword evidence="8" id="KW-1185">Reference proteome</keyword>
<dbReference type="Proteomes" id="UP000886523">
    <property type="component" value="Unassembled WGS sequence"/>
</dbReference>
<dbReference type="GO" id="GO:0016192">
    <property type="term" value="P:vesicle-mediated transport"/>
    <property type="evidence" value="ECO:0007669"/>
    <property type="project" value="InterPro"/>
</dbReference>
<dbReference type="PANTHER" id="PTHR13027:SF7">
    <property type="entry name" value="VACUOLAR FUSION PROTEIN MON1 HOMOLOG"/>
    <property type="match status" value="1"/>
</dbReference>
<feature type="domain" description="FUZ/MON1/HPS1 first Longin" evidence="4">
    <location>
        <begin position="19"/>
        <end position="141"/>
    </location>
</feature>
<accession>A0A9P6B8I0</accession>
<keyword evidence="3" id="KW-0967">Endosome</keyword>
<keyword evidence="3" id="KW-0072">Autophagy</keyword>
<dbReference type="PANTHER" id="PTHR13027">
    <property type="entry name" value="SAND PROTEIN-RELATED"/>
    <property type="match status" value="1"/>
</dbReference>
<dbReference type="OrthoDB" id="272411at2759"/>
<dbReference type="PRINTS" id="PR01546">
    <property type="entry name" value="YEAST73DUF"/>
</dbReference>
<proteinExistence type="inferred from homology"/>
<dbReference type="AlphaFoldDB" id="A0A9P6B8I0"/>